<dbReference type="EMBL" id="FUEG01000051">
    <property type="protein sequence ID" value="SJL17976.1"/>
    <property type="molecule type" value="Genomic_DNA"/>
</dbReference>
<feature type="region of interest" description="Disordered" evidence="1">
    <location>
        <begin position="89"/>
        <end position="114"/>
    </location>
</feature>
<name>A0A284SAG9_ARMOS</name>
<reference evidence="3" key="1">
    <citation type="journal article" date="2017" name="Nat. Ecol. Evol.">
        <title>Genome expansion and lineage-specific genetic innovations in the forest pathogenic fungi Armillaria.</title>
        <authorList>
            <person name="Sipos G."/>
            <person name="Prasanna A.N."/>
            <person name="Walter M.C."/>
            <person name="O'Connor E."/>
            <person name="Balint B."/>
            <person name="Krizsan K."/>
            <person name="Kiss B."/>
            <person name="Hess J."/>
            <person name="Varga T."/>
            <person name="Slot J."/>
            <person name="Riley R."/>
            <person name="Boka B."/>
            <person name="Rigling D."/>
            <person name="Barry K."/>
            <person name="Lee J."/>
            <person name="Mihaltcheva S."/>
            <person name="LaButti K."/>
            <person name="Lipzen A."/>
            <person name="Waldron R."/>
            <person name="Moloney N.M."/>
            <person name="Sperisen C."/>
            <person name="Kredics L."/>
            <person name="Vagvoelgyi C."/>
            <person name="Patrignani A."/>
            <person name="Fitzpatrick D."/>
            <person name="Nagy I."/>
            <person name="Doyle S."/>
            <person name="Anderson J.B."/>
            <person name="Grigoriev I.V."/>
            <person name="Gueldener U."/>
            <person name="Muensterkoetter M."/>
            <person name="Nagy L.G."/>
        </authorList>
    </citation>
    <scope>NUCLEOTIDE SEQUENCE [LARGE SCALE GENOMIC DNA]</scope>
    <source>
        <strain evidence="3">C18/9</strain>
    </source>
</reference>
<gene>
    <name evidence="2" type="ORF">ARMOST_21547</name>
</gene>
<evidence type="ECO:0000313" key="2">
    <source>
        <dbReference type="EMBL" id="SJL17976.1"/>
    </source>
</evidence>
<accession>A0A284SAG9</accession>
<proteinExistence type="predicted"/>
<keyword evidence="3" id="KW-1185">Reference proteome</keyword>
<evidence type="ECO:0000313" key="3">
    <source>
        <dbReference type="Proteomes" id="UP000219338"/>
    </source>
</evidence>
<sequence>MKQHLGSLRATDLCCLGFFDRYLFDLLRRLRWAVSYHLAFQVRKPSRTLTVEINCCPSTELDAVMQGTLIGIVNAPLPSAHMFIHRSHGATGDRPQLLNHSKPLPPATSLGRPF</sequence>
<organism evidence="2 3">
    <name type="scientific">Armillaria ostoyae</name>
    <name type="common">Armillaria root rot fungus</name>
    <dbReference type="NCBI Taxonomy" id="47428"/>
    <lineage>
        <taxon>Eukaryota</taxon>
        <taxon>Fungi</taxon>
        <taxon>Dikarya</taxon>
        <taxon>Basidiomycota</taxon>
        <taxon>Agaricomycotina</taxon>
        <taxon>Agaricomycetes</taxon>
        <taxon>Agaricomycetidae</taxon>
        <taxon>Agaricales</taxon>
        <taxon>Marasmiineae</taxon>
        <taxon>Physalacriaceae</taxon>
        <taxon>Armillaria</taxon>
    </lineage>
</organism>
<dbReference type="AlphaFoldDB" id="A0A284SAG9"/>
<protein>
    <submittedName>
        <fullName evidence="2">Uncharacterized protein</fullName>
    </submittedName>
</protein>
<dbReference type="Proteomes" id="UP000219338">
    <property type="component" value="Unassembled WGS sequence"/>
</dbReference>
<evidence type="ECO:0000256" key="1">
    <source>
        <dbReference type="SAM" id="MobiDB-lite"/>
    </source>
</evidence>